<organism evidence="4 5">
    <name type="scientific">Endocarpon pusillum</name>
    <dbReference type="NCBI Taxonomy" id="364733"/>
    <lineage>
        <taxon>Eukaryota</taxon>
        <taxon>Fungi</taxon>
        <taxon>Dikarya</taxon>
        <taxon>Ascomycota</taxon>
        <taxon>Pezizomycotina</taxon>
        <taxon>Eurotiomycetes</taxon>
        <taxon>Chaetothyriomycetidae</taxon>
        <taxon>Verrucariales</taxon>
        <taxon>Verrucariaceae</taxon>
        <taxon>Endocarpon</taxon>
    </lineage>
</organism>
<keyword evidence="5" id="KW-1185">Reference proteome</keyword>
<dbReference type="OrthoDB" id="7763451at2759"/>
<evidence type="ECO:0000259" key="3">
    <source>
        <dbReference type="PROSITE" id="PS50102"/>
    </source>
</evidence>
<dbReference type="PROSITE" id="PS50102">
    <property type="entry name" value="RRM"/>
    <property type="match status" value="1"/>
</dbReference>
<dbReference type="EMBL" id="JAACFV010000019">
    <property type="protein sequence ID" value="KAF7511549.1"/>
    <property type="molecule type" value="Genomic_DNA"/>
</dbReference>
<dbReference type="InterPro" id="IPR035979">
    <property type="entry name" value="RBD_domain_sf"/>
</dbReference>
<dbReference type="InterPro" id="IPR000504">
    <property type="entry name" value="RRM_dom"/>
</dbReference>
<protein>
    <recommendedName>
        <fullName evidence="3">RRM domain-containing protein</fullName>
    </recommendedName>
</protein>
<dbReference type="Proteomes" id="UP000606974">
    <property type="component" value="Unassembled WGS sequence"/>
</dbReference>
<accession>A0A8H7AQ86</accession>
<dbReference type="SUPFAM" id="SSF54928">
    <property type="entry name" value="RNA-binding domain, RBD"/>
    <property type="match status" value="1"/>
</dbReference>
<dbReference type="SMART" id="SM00360">
    <property type="entry name" value="RRM"/>
    <property type="match status" value="1"/>
</dbReference>
<evidence type="ECO:0000256" key="2">
    <source>
        <dbReference type="SAM" id="MobiDB-lite"/>
    </source>
</evidence>
<evidence type="ECO:0000313" key="5">
    <source>
        <dbReference type="Proteomes" id="UP000606974"/>
    </source>
</evidence>
<proteinExistence type="predicted"/>
<feature type="compositionally biased region" description="Basic and acidic residues" evidence="2">
    <location>
        <begin position="96"/>
        <end position="107"/>
    </location>
</feature>
<sequence length="340" mass="35584">MSTTVHVQGISSQTSEKEVRDFFSFCGKITSLSVTPSSDAADAPKSATVTFEKETAAKTALLLDNTQLGPSQVHVSSASSIDDIASKAPQSPTTGKDGDGHDIAQEDKPRSRIIAEYLAHGYTISDTAIHKAIALDNKHGISARFTNALAQFDQKYKATDKAKSVDASYGVTDRALQGWRGLSSYFEKALDTPTGQRVRSFYAQSDKQVRDIHTEARRLANLKAGKNEPETVAGTDKTVCNCGADTGNCPCEPGKCACANCGKASESAQAEIRKASGGKNVPRTVAGTDKTVCNCGADTGECPCEPGKCACANCGKASKSAQEEVEKASGGVNPSATKSG</sequence>
<dbReference type="AlphaFoldDB" id="A0A8H7AQ86"/>
<feature type="domain" description="RRM" evidence="3">
    <location>
        <begin position="3"/>
        <end position="80"/>
    </location>
</feature>
<dbReference type="PANTHER" id="PTHR32343">
    <property type="entry name" value="SERINE/ARGININE-RICH SPLICING FACTOR"/>
    <property type="match status" value="1"/>
</dbReference>
<dbReference type="Gene3D" id="3.30.70.330">
    <property type="match status" value="1"/>
</dbReference>
<name>A0A8H7AQ86_9EURO</name>
<dbReference type="GO" id="GO:0003723">
    <property type="term" value="F:RNA binding"/>
    <property type="evidence" value="ECO:0007669"/>
    <property type="project" value="UniProtKB-UniRule"/>
</dbReference>
<evidence type="ECO:0000313" key="4">
    <source>
        <dbReference type="EMBL" id="KAF7511549.1"/>
    </source>
</evidence>
<comment type="caution">
    <text evidence="4">The sequence shown here is derived from an EMBL/GenBank/DDBJ whole genome shotgun (WGS) entry which is preliminary data.</text>
</comment>
<dbReference type="Pfam" id="PF00076">
    <property type="entry name" value="RRM_1"/>
    <property type="match status" value="1"/>
</dbReference>
<dbReference type="InterPro" id="IPR012677">
    <property type="entry name" value="Nucleotide-bd_a/b_plait_sf"/>
</dbReference>
<reference evidence="4" key="1">
    <citation type="submission" date="2020-02" db="EMBL/GenBank/DDBJ databases">
        <authorList>
            <person name="Palmer J.M."/>
        </authorList>
    </citation>
    <scope>NUCLEOTIDE SEQUENCE</scope>
    <source>
        <strain evidence="4">EPUS1.4</strain>
        <tissue evidence="4">Thallus</tissue>
    </source>
</reference>
<evidence type="ECO:0000256" key="1">
    <source>
        <dbReference type="PROSITE-ProRule" id="PRU00176"/>
    </source>
</evidence>
<keyword evidence="1" id="KW-0694">RNA-binding</keyword>
<feature type="region of interest" description="Disordered" evidence="2">
    <location>
        <begin position="79"/>
        <end position="107"/>
    </location>
</feature>
<gene>
    <name evidence="4" type="ORF">GJ744_004137</name>
</gene>
<dbReference type="PANTHER" id="PTHR32343:SF10">
    <property type="entry name" value="RNA-BINDING REGION RNP-1 DOMAIN-CONTAINING PROTEIN"/>
    <property type="match status" value="1"/>
</dbReference>